<organism evidence="2 3">
    <name type="scientific">Dorcoceras hygrometricum</name>
    <dbReference type="NCBI Taxonomy" id="472368"/>
    <lineage>
        <taxon>Eukaryota</taxon>
        <taxon>Viridiplantae</taxon>
        <taxon>Streptophyta</taxon>
        <taxon>Embryophyta</taxon>
        <taxon>Tracheophyta</taxon>
        <taxon>Spermatophyta</taxon>
        <taxon>Magnoliopsida</taxon>
        <taxon>eudicotyledons</taxon>
        <taxon>Gunneridae</taxon>
        <taxon>Pentapetalae</taxon>
        <taxon>asterids</taxon>
        <taxon>lamiids</taxon>
        <taxon>Lamiales</taxon>
        <taxon>Gesneriaceae</taxon>
        <taxon>Didymocarpoideae</taxon>
        <taxon>Trichosporeae</taxon>
        <taxon>Loxocarpinae</taxon>
        <taxon>Dorcoceras</taxon>
    </lineage>
</organism>
<keyword evidence="3" id="KW-1185">Reference proteome</keyword>
<evidence type="ECO:0000313" key="3">
    <source>
        <dbReference type="Proteomes" id="UP000250235"/>
    </source>
</evidence>
<dbReference type="EMBL" id="KV016254">
    <property type="protein sequence ID" value="KZV19910.1"/>
    <property type="molecule type" value="Genomic_DNA"/>
</dbReference>
<evidence type="ECO:0000313" key="2">
    <source>
        <dbReference type="EMBL" id="KZV19910.1"/>
    </source>
</evidence>
<gene>
    <name evidence="2" type="ORF">F511_29501</name>
</gene>
<proteinExistence type="predicted"/>
<dbReference type="Proteomes" id="UP000250235">
    <property type="component" value="Unassembled WGS sequence"/>
</dbReference>
<protein>
    <submittedName>
        <fullName evidence="2">DNA-directed RNA polymerase V subunit 1</fullName>
    </submittedName>
</protein>
<name>A0A2Z7AF22_9LAMI</name>
<feature type="region of interest" description="Disordered" evidence="1">
    <location>
        <begin position="105"/>
        <end position="125"/>
    </location>
</feature>
<keyword evidence="2" id="KW-0240">DNA-directed RNA polymerase</keyword>
<accession>A0A2Z7AF22</accession>
<evidence type="ECO:0000256" key="1">
    <source>
        <dbReference type="SAM" id="MobiDB-lite"/>
    </source>
</evidence>
<dbReference type="AlphaFoldDB" id="A0A2Z7AF22"/>
<keyword evidence="2" id="KW-0804">Transcription</keyword>
<reference evidence="2 3" key="1">
    <citation type="journal article" date="2015" name="Proc. Natl. Acad. Sci. U.S.A.">
        <title>The resurrection genome of Boea hygrometrica: A blueprint for survival of dehydration.</title>
        <authorList>
            <person name="Xiao L."/>
            <person name="Yang G."/>
            <person name="Zhang L."/>
            <person name="Yang X."/>
            <person name="Zhao S."/>
            <person name="Ji Z."/>
            <person name="Zhou Q."/>
            <person name="Hu M."/>
            <person name="Wang Y."/>
            <person name="Chen M."/>
            <person name="Xu Y."/>
            <person name="Jin H."/>
            <person name="Xiao X."/>
            <person name="Hu G."/>
            <person name="Bao F."/>
            <person name="Hu Y."/>
            <person name="Wan P."/>
            <person name="Li L."/>
            <person name="Deng X."/>
            <person name="Kuang T."/>
            <person name="Xiang C."/>
            <person name="Zhu J.K."/>
            <person name="Oliver M.J."/>
            <person name="He Y."/>
        </authorList>
    </citation>
    <scope>NUCLEOTIDE SEQUENCE [LARGE SCALE GENOMIC DNA]</scope>
    <source>
        <strain evidence="3">cv. XS01</strain>
    </source>
</reference>
<sequence>MFLVDWAFKMRIRPPEFETNDAKYQLHSRCHYFDLQDVCIAIGSLATLDLPMVVDLIGIYGLKGPYCTLTTTDWFLQALSVIPRGSWGDVARRFTMIRWADRKSRSFEAGRRPPQPPASAVRSPHALRASAALPPRLSSASAALSRASLDAASRKGSAIAASTTGARGSCWPHCCALDGRRDAHWLRNITAARHAMAGRRCVLLVPPTCDDGRCWPHAGRAEGGRSAHSMAGRRCLEVPLGRALLVENARRSRDVVRVPPRIFFRGGAAVGRPPLRRCSGDVVTAGLNSSRVWFGPDPGIP</sequence>
<dbReference type="GO" id="GO:0000428">
    <property type="term" value="C:DNA-directed RNA polymerase complex"/>
    <property type="evidence" value="ECO:0007669"/>
    <property type="project" value="UniProtKB-KW"/>
</dbReference>